<reference evidence="2 3" key="1">
    <citation type="submission" date="2016-02" db="EMBL/GenBank/DDBJ databases">
        <title>Genome analysis of coral dinoflagellate symbionts highlights evolutionary adaptations to a symbiotic lifestyle.</title>
        <authorList>
            <person name="Aranda M."/>
            <person name="Li Y."/>
            <person name="Liew Y.J."/>
            <person name="Baumgarten S."/>
            <person name="Simakov O."/>
            <person name="Wilson M."/>
            <person name="Piel J."/>
            <person name="Ashoor H."/>
            <person name="Bougouffa S."/>
            <person name="Bajic V.B."/>
            <person name="Ryu T."/>
            <person name="Ravasi T."/>
            <person name="Bayer T."/>
            <person name="Micklem G."/>
            <person name="Kim H."/>
            <person name="Bhak J."/>
            <person name="Lajeunesse T.C."/>
            <person name="Voolstra C.R."/>
        </authorList>
    </citation>
    <scope>NUCLEOTIDE SEQUENCE [LARGE SCALE GENOMIC DNA]</scope>
    <source>
        <strain evidence="2 3">CCMP2467</strain>
    </source>
</reference>
<comment type="caution">
    <text evidence="2">The sequence shown here is derived from an EMBL/GenBank/DDBJ whole genome shotgun (WGS) entry which is preliminary data.</text>
</comment>
<proteinExistence type="predicted"/>
<feature type="region of interest" description="Disordered" evidence="1">
    <location>
        <begin position="66"/>
        <end position="98"/>
    </location>
</feature>
<evidence type="ECO:0000256" key="1">
    <source>
        <dbReference type="SAM" id="MobiDB-lite"/>
    </source>
</evidence>
<dbReference type="OrthoDB" id="434649at2759"/>
<feature type="compositionally biased region" description="Basic and acidic residues" evidence="1">
    <location>
        <begin position="653"/>
        <end position="668"/>
    </location>
</feature>
<protein>
    <submittedName>
        <fullName evidence="2">Uncharacterized protein</fullName>
    </submittedName>
</protein>
<evidence type="ECO:0000313" key="2">
    <source>
        <dbReference type="EMBL" id="OLQ14079.1"/>
    </source>
</evidence>
<feature type="compositionally biased region" description="Basic residues" evidence="1">
    <location>
        <begin position="71"/>
        <end position="89"/>
    </location>
</feature>
<feature type="region of interest" description="Disordered" evidence="1">
    <location>
        <begin position="650"/>
        <end position="692"/>
    </location>
</feature>
<sequence length="692" mass="74999">MVVLGLQGSSHETLQEVRRQSINEADQRRQRGPFRAFCGHSLAAGIAAWTAVLQLGGRRCAIARSASRRPVAARRSQRRAARSAPRRRQKDGSTEKVVVQHKEPMVSMQGEDLLVGSKTPAENALELLSGEPGGSLSAEAAAFTGAGTAECQSMGSRLGAFDAALRELTLKQCMQDVQVWQHSCSQHPLLQLVLLHQVGLKGGHKAWSALGISDDSVLDTVGQVAVLLDGQQVASSKKLVEFDLRPAAWSVLRVLGEERIASSAHAMTASQALALHEHFAEALPSSALLPLLDAALADAATAPLVEEHVLSLALALEADGLAEKCVWEKFALLLTRCWSSLDNRSLLAAMLVLPELLRAAPGDLESALVPLCETNLLSSLPYGCVVWLLDSWASCAKGKRFPSLLAQLLRPAVERHLLDFDVRRLIAASHILDTCDGDGVVDILLFWQSWMEHLVSECKVKTWRWSRCQEALREVAQSSTLRETQTPSLGDMIMEGILLTDLVRAKEDLPLELLLDVGRRLPKEARGELQGALQELLWHCLAGRGGGLSLLNAVSVAQGETFLSCEPGSKLFDALVDHIVKVLRKTSSASSVSFFCRCRPSPALRQAVLTKLRGCMSWLGSVVRLEGPSHLESPAQLELLKWAWARALSSASDRSENRLGESRARSPRPEPQAASSPARPPPARRGDGSEMG</sequence>
<evidence type="ECO:0000313" key="3">
    <source>
        <dbReference type="Proteomes" id="UP000186817"/>
    </source>
</evidence>
<gene>
    <name evidence="2" type="ORF">AK812_SmicGene1861</name>
</gene>
<accession>A0A1Q9F384</accession>
<name>A0A1Q9F384_SYMMI</name>
<dbReference type="AlphaFoldDB" id="A0A1Q9F384"/>
<dbReference type="Proteomes" id="UP000186817">
    <property type="component" value="Unassembled WGS sequence"/>
</dbReference>
<organism evidence="2 3">
    <name type="scientific">Symbiodinium microadriaticum</name>
    <name type="common">Dinoflagellate</name>
    <name type="synonym">Zooxanthella microadriatica</name>
    <dbReference type="NCBI Taxonomy" id="2951"/>
    <lineage>
        <taxon>Eukaryota</taxon>
        <taxon>Sar</taxon>
        <taxon>Alveolata</taxon>
        <taxon>Dinophyceae</taxon>
        <taxon>Suessiales</taxon>
        <taxon>Symbiodiniaceae</taxon>
        <taxon>Symbiodinium</taxon>
    </lineage>
</organism>
<keyword evidence="3" id="KW-1185">Reference proteome</keyword>
<dbReference type="EMBL" id="LSRX01000020">
    <property type="protein sequence ID" value="OLQ14079.1"/>
    <property type="molecule type" value="Genomic_DNA"/>
</dbReference>